<sequence>MQRTKEGKHERDREIAVQSANNSELQSAAAQLLWSGIRTVTGEGAATVQTLCRIKANNLNLWNYVHSDRSCSHSASWTSPTCRHARGRQSKNVSLRPVMNIATFSDQSTLQALVNASVDNAFLYFVSLTYKYDTDEQTAHKRAVMGALAARLTEPTAEPIRTPPISSRSLHLLSFDGGSRRNPGPRGSGSAMVRVDTDTHSVEIIWVASISYVRAYTTNNTAEYWELIHGIRRAEADQLTPLHVVGDSAMIIQQMRRLRLTRHHRLRPLY</sequence>
<dbReference type="Gene3D" id="3.30.420.10">
    <property type="entry name" value="Ribonuclease H-like superfamily/Ribonuclease H"/>
    <property type="match status" value="1"/>
</dbReference>
<feature type="region of interest" description="Disordered" evidence="1">
    <location>
        <begin position="1"/>
        <end position="20"/>
    </location>
</feature>
<protein>
    <recommendedName>
        <fullName evidence="2">RNase H type-1 domain-containing protein</fullName>
    </recommendedName>
</protein>
<dbReference type="Pfam" id="PF13456">
    <property type="entry name" value="RVT_3"/>
    <property type="match status" value="1"/>
</dbReference>
<comment type="caution">
    <text evidence="3">The sequence shown here is derived from an EMBL/GenBank/DDBJ whole genome shotgun (WGS) entry which is preliminary data.</text>
</comment>
<feature type="domain" description="RNase H type-1" evidence="2">
    <location>
        <begin position="167"/>
        <end position="270"/>
    </location>
</feature>
<proteinExistence type="predicted"/>
<name>A0AAV0UWQ0_HYABA</name>
<dbReference type="GO" id="GO:0003676">
    <property type="term" value="F:nucleic acid binding"/>
    <property type="evidence" value="ECO:0007669"/>
    <property type="project" value="InterPro"/>
</dbReference>
<feature type="compositionally biased region" description="Basic and acidic residues" evidence="1">
    <location>
        <begin position="1"/>
        <end position="15"/>
    </location>
</feature>
<dbReference type="PROSITE" id="PS50879">
    <property type="entry name" value="RNASE_H_1"/>
    <property type="match status" value="1"/>
</dbReference>
<dbReference type="GO" id="GO:0004523">
    <property type="term" value="F:RNA-DNA hybrid ribonuclease activity"/>
    <property type="evidence" value="ECO:0007669"/>
    <property type="project" value="InterPro"/>
</dbReference>
<reference evidence="3" key="1">
    <citation type="submission" date="2022-12" db="EMBL/GenBank/DDBJ databases">
        <authorList>
            <person name="Webb A."/>
        </authorList>
    </citation>
    <scope>NUCLEOTIDE SEQUENCE</scope>
    <source>
        <strain evidence="3">Hp1</strain>
    </source>
</reference>
<dbReference type="Proteomes" id="UP001162031">
    <property type="component" value="Unassembled WGS sequence"/>
</dbReference>
<accession>A0AAV0UWQ0</accession>
<evidence type="ECO:0000313" key="3">
    <source>
        <dbReference type="EMBL" id="CAI5741302.1"/>
    </source>
</evidence>
<dbReference type="InterPro" id="IPR002156">
    <property type="entry name" value="RNaseH_domain"/>
</dbReference>
<organism evidence="3 4">
    <name type="scientific">Hyaloperonospora brassicae</name>
    <name type="common">Brassica downy mildew</name>
    <name type="synonym">Peronospora brassicae</name>
    <dbReference type="NCBI Taxonomy" id="162125"/>
    <lineage>
        <taxon>Eukaryota</taxon>
        <taxon>Sar</taxon>
        <taxon>Stramenopiles</taxon>
        <taxon>Oomycota</taxon>
        <taxon>Peronosporomycetes</taxon>
        <taxon>Peronosporales</taxon>
        <taxon>Peronosporaceae</taxon>
        <taxon>Hyaloperonospora</taxon>
    </lineage>
</organism>
<dbReference type="AlphaFoldDB" id="A0AAV0UWQ0"/>
<evidence type="ECO:0000256" key="1">
    <source>
        <dbReference type="SAM" id="MobiDB-lite"/>
    </source>
</evidence>
<evidence type="ECO:0000259" key="2">
    <source>
        <dbReference type="PROSITE" id="PS50879"/>
    </source>
</evidence>
<keyword evidence="4" id="KW-1185">Reference proteome</keyword>
<dbReference type="SUPFAM" id="SSF53098">
    <property type="entry name" value="Ribonuclease H-like"/>
    <property type="match status" value="1"/>
</dbReference>
<evidence type="ECO:0000313" key="4">
    <source>
        <dbReference type="Proteomes" id="UP001162031"/>
    </source>
</evidence>
<dbReference type="EMBL" id="CANTFL010001449">
    <property type="protein sequence ID" value="CAI5741302.1"/>
    <property type="molecule type" value="Genomic_DNA"/>
</dbReference>
<dbReference type="InterPro" id="IPR036397">
    <property type="entry name" value="RNaseH_sf"/>
</dbReference>
<dbReference type="InterPro" id="IPR012337">
    <property type="entry name" value="RNaseH-like_sf"/>
</dbReference>
<gene>
    <name evidence="3" type="ORF">HBR001_LOCUS8429</name>
</gene>